<keyword evidence="4" id="KW-1185">Reference proteome</keyword>
<evidence type="ECO:0000313" key="3">
    <source>
        <dbReference type="EMBL" id="NGY05717.1"/>
    </source>
</evidence>
<evidence type="ECO:0000313" key="4">
    <source>
        <dbReference type="Proteomes" id="UP000472676"/>
    </source>
</evidence>
<dbReference type="EMBL" id="JAAMOW010000006">
    <property type="protein sequence ID" value="NGY05717.1"/>
    <property type="molecule type" value="Genomic_DNA"/>
</dbReference>
<feature type="chain" id="PRO_5026968815" evidence="1">
    <location>
        <begin position="21"/>
        <end position="358"/>
    </location>
</feature>
<dbReference type="Gene3D" id="3.40.710.10">
    <property type="entry name" value="DD-peptidase/beta-lactamase superfamily"/>
    <property type="match status" value="1"/>
</dbReference>
<dbReference type="SUPFAM" id="SSF56601">
    <property type="entry name" value="beta-lactamase/transpeptidase-like"/>
    <property type="match status" value="1"/>
</dbReference>
<feature type="domain" description="Beta-lactamase-related" evidence="2">
    <location>
        <begin position="44"/>
        <end position="332"/>
    </location>
</feature>
<evidence type="ECO:0000259" key="2">
    <source>
        <dbReference type="Pfam" id="PF00144"/>
    </source>
</evidence>
<protein>
    <submittedName>
        <fullName evidence="3">Beta-lactamase family protein</fullName>
    </submittedName>
</protein>
<keyword evidence="1" id="KW-0732">Signal</keyword>
<dbReference type="PROSITE" id="PS51257">
    <property type="entry name" value="PROKAR_LIPOPROTEIN"/>
    <property type="match status" value="1"/>
</dbReference>
<gene>
    <name evidence="3" type="ORF">G7Y85_13165</name>
</gene>
<dbReference type="RefSeq" id="WP_166257748.1">
    <property type="nucleotide sequence ID" value="NZ_JAAMOW010000006.1"/>
</dbReference>
<dbReference type="InterPro" id="IPR012338">
    <property type="entry name" value="Beta-lactam/transpept-like"/>
</dbReference>
<dbReference type="AlphaFoldDB" id="A0A6M2BUV2"/>
<dbReference type="InterPro" id="IPR001466">
    <property type="entry name" value="Beta-lactam-related"/>
</dbReference>
<dbReference type="InterPro" id="IPR050789">
    <property type="entry name" value="Diverse_Enzym_Activities"/>
</dbReference>
<feature type="signal peptide" evidence="1">
    <location>
        <begin position="1"/>
        <end position="20"/>
    </location>
</feature>
<reference evidence="3 4" key="1">
    <citation type="journal article" date="2014" name="Int. J. Syst. Evol. Microbiol.">
        <title>Solimonas terrae sp. nov., isolated from soil.</title>
        <authorList>
            <person name="Kim S.J."/>
            <person name="Moon J.Y."/>
            <person name="Weon H.Y."/>
            <person name="Ahn J.H."/>
            <person name="Chen W.M."/>
            <person name="Kwon S.W."/>
        </authorList>
    </citation>
    <scope>NUCLEOTIDE SEQUENCE [LARGE SCALE GENOMIC DNA]</scope>
    <source>
        <strain evidence="3 4">KIS83-12</strain>
    </source>
</reference>
<proteinExistence type="predicted"/>
<dbReference type="Proteomes" id="UP000472676">
    <property type="component" value="Unassembled WGS sequence"/>
</dbReference>
<accession>A0A6M2BUV2</accession>
<organism evidence="3 4">
    <name type="scientific">Solimonas terrae</name>
    <dbReference type="NCBI Taxonomy" id="1396819"/>
    <lineage>
        <taxon>Bacteria</taxon>
        <taxon>Pseudomonadati</taxon>
        <taxon>Pseudomonadota</taxon>
        <taxon>Gammaproteobacteria</taxon>
        <taxon>Nevskiales</taxon>
        <taxon>Nevskiaceae</taxon>
        <taxon>Solimonas</taxon>
    </lineage>
</organism>
<evidence type="ECO:0000256" key="1">
    <source>
        <dbReference type="SAM" id="SignalP"/>
    </source>
</evidence>
<dbReference type="PANTHER" id="PTHR43283">
    <property type="entry name" value="BETA-LACTAMASE-RELATED"/>
    <property type="match status" value="1"/>
</dbReference>
<name>A0A6M2BUV2_9GAMM</name>
<comment type="caution">
    <text evidence="3">The sequence shown here is derived from an EMBL/GenBank/DDBJ whole genome shotgun (WGS) entry which is preliminary data.</text>
</comment>
<sequence>MRPRLLLSASIALAVSVLSACSGNQDGEPQPVYDWSALATTLDSFIGNRNDEVSGYSFALRVGGQTVFTDAGGDLTSDSVVAIASASKAPSAAVILSLVRDGKIDLDVPVGNYIGNAISWPADKAAITMRMLLNHTSGIPFNSPCMDDDSTTLSACAQEIADTDLNFTPGTKFGYSGAAYQIAGLVAEQVSGQSWATLVQQRLTTPLDMPSFTYGDTGNPRLAGGALCNAADYLKFTQMILDGGKVGKTRILDSSQIAAMQVNQVQNLPVFYSPVPSDSGLNGYSFGWWISDDANHPGSAGPELSDPGMFGSTPWLDFDQRYTAIILITSSTDTGIAMWNAVRPDILDQLNGTGSSGG</sequence>
<dbReference type="Pfam" id="PF00144">
    <property type="entry name" value="Beta-lactamase"/>
    <property type="match status" value="1"/>
</dbReference>